<evidence type="ECO:0000313" key="12">
    <source>
        <dbReference type="Proteomes" id="UP000639772"/>
    </source>
</evidence>
<organism evidence="11 12">
    <name type="scientific">Vanilla planifolia</name>
    <name type="common">Vanilla</name>
    <dbReference type="NCBI Taxonomy" id="51239"/>
    <lineage>
        <taxon>Eukaryota</taxon>
        <taxon>Viridiplantae</taxon>
        <taxon>Streptophyta</taxon>
        <taxon>Embryophyta</taxon>
        <taxon>Tracheophyta</taxon>
        <taxon>Spermatophyta</taxon>
        <taxon>Magnoliopsida</taxon>
        <taxon>Liliopsida</taxon>
        <taxon>Asparagales</taxon>
        <taxon>Orchidaceae</taxon>
        <taxon>Vanilloideae</taxon>
        <taxon>Vanilleae</taxon>
        <taxon>Vanilla</taxon>
    </lineage>
</organism>
<feature type="domain" description="C2H2-type" evidence="10">
    <location>
        <begin position="19"/>
        <end position="46"/>
    </location>
</feature>
<protein>
    <recommendedName>
        <fullName evidence="10">C2H2-type domain-containing protein</fullName>
    </recommendedName>
</protein>
<comment type="subcellular location">
    <subcellularLocation>
        <location evidence="1">Nucleus</location>
    </subcellularLocation>
</comment>
<dbReference type="GO" id="GO:0005634">
    <property type="term" value="C:nucleus"/>
    <property type="evidence" value="ECO:0007669"/>
    <property type="project" value="UniProtKB-SubCell"/>
</dbReference>
<accession>A0A835U5L2</accession>
<evidence type="ECO:0000256" key="3">
    <source>
        <dbReference type="ARBA" id="ARBA00022737"/>
    </source>
</evidence>
<dbReference type="Proteomes" id="UP000639772">
    <property type="component" value="Unassembled WGS sequence"/>
</dbReference>
<dbReference type="AlphaFoldDB" id="A0A835U5L2"/>
<evidence type="ECO:0000256" key="6">
    <source>
        <dbReference type="ARBA" id="ARBA00023015"/>
    </source>
</evidence>
<dbReference type="Gene3D" id="3.30.160.60">
    <property type="entry name" value="Classic Zinc Finger"/>
    <property type="match status" value="1"/>
</dbReference>
<dbReference type="OrthoDB" id="6077919at2759"/>
<evidence type="ECO:0000259" key="10">
    <source>
        <dbReference type="PROSITE" id="PS50157"/>
    </source>
</evidence>
<dbReference type="InterPro" id="IPR036236">
    <property type="entry name" value="Znf_C2H2_sf"/>
</dbReference>
<keyword evidence="8" id="KW-0539">Nucleus</keyword>
<evidence type="ECO:0000256" key="7">
    <source>
        <dbReference type="ARBA" id="ARBA00023163"/>
    </source>
</evidence>
<dbReference type="EMBL" id="JADCNM010000180">
    <property type="protein sequence ID" value="KAG0449513.1"/>
    <property type="molecule type" value="Genomic_DNA"/>
</dbReference>
<dbReference type="PANTHER" id="PTHR26374">
    <property type="entry name" value="ZINC FINGER PROTEIN ZAT5"/>
    <property type="match status" value="1"/>
</dbReference>
<dbReference type="PANTHER" id="PTHR26374:SF466">
    <property type="entry name" value="OS09G0122000 PROTEIN"/>
    <property type="match status" value="1"/>
</dbReference>
<evidence type="ECO:0000256" key="1">
    <source>
        <dbReference type="ARBA" id="ARBA00004123"/>
    </source>
</evidence>
<dbReference type="SUPFAM" id="SSF57667">
    <property type="entry name" value="beta-beta-alpha zinc fingers"/>
    <property type="match status" value="1"/>
</dbReference>
<keyword evidence="7" id="KW-0804">Transcription</keyword>
<dbReference type="InterPro" id="IPR013087">
    <property type="entry name" value="Znf_C2H2_type"/>
</dbReference>
<dbReference type="GO" id="GO:0008270">
    <property type="term" value="F:zinc ion binding"/>
    <property type="evidence" value="ECO:0007669"/>
    <property type="project" value="UniProtKB-KW"/>
</dbReference>
<keyword evidence="3" id="KW-0677">Repeat</keyword>
<keyword evidence="2" id="KW-0479">Metal-binding</keyword>
<keyword evidence="5" id="KW-0862">Zinc</keyword>
<keyword evidence="6" id="KW-0805">Transcription regulation</keyword>
<evidence type="ECO:0000256" key="9">
    <source>
        <dbReference type="PROSITE-ProRule" id="PRU00042"/>
    </source>
</evidence>
<evidence type="ECO:0000256" key="8">
    <source>
        <dbReference type="ARBA" id="ARBA00023242"/>
    </source>
</evidence>
<comment type="caution">
    <text evidence="11">The sequence shown here is derived from an EMBL/GenBank/DDBJ whole genome shotgun (WGS) entry which is preliminary data.</text>
</comment>
<dbReference type="Pfam" id="PF13912">
    <property type="entry name" value="zf-C2H2_6"/>
    <property type="match status" value="1"/>
</dbReference>
<dbReference type="PROSITE" id="PS00028">
    <property type="entry name" value="ZINC_FINGER_C2H2_1"/>
    <property type="match status" value="1"/>
</dbReference>
<evidence type="ECO:0000256" key="4">
    <source>
        <dbReference type="ARBA" id="ARBA00022771"/>
    </source>
</evidence>
<evidence type="ECO:0000256" key="5">
    <source>
        <dbReference type="ARBA" id="ARBA00022833"/>
    </source>
</evidence>
<evidence type="ECO:0000313" key="11">
    <source>
        <dbReference type="EMBL" id="KAG0449513.1"/>
    </source>
</evidence>
<proteinExistence type="predicted"/>
<reference evidence="11 12" key="1">
    <citation type="journal article" date="2020" name="Nat. Food">
        <title>A phased Vanilla planifolia genome enables genetic improvement of flavour and production.</title>
        <authorList>
            <person name="Hasing T."/>
            <person name="Tang H."/>
            <person name="Brym M."/>
            <person name="Khazi F."/>
            <person name="Huang T."/>
            <person name="Chambers A.H."/>
        </authorList>
    </citation>
    <scope>NUCLEOTIDE SEQUENCE [LARGE SCALE GENOMIC DNA]</scope>
    <source>
        <tissue evidence="11">Leaf</tissue>
    </source>
</reference>
<evidence type="ECO:0000256" key="2">
    <source>
        <dbReference type="ARBA" id="ARBA00022723"/>
    </source>
</evidence>
<sequence>MNSFLTKHPVYACGKTKVHVCSMCGSEFSSGQALGGHMRRHRPPAATAEIANAGEKKERCVLSLDLNLPAPADDSGSPFSITVVSALFPPAVPTSALVGCHY</sequence>
<name>A0A835U5L2_VANPL</name>
<dbReference type="PROSITE" id="PS50157">
    <property type="entry name" value="ZINC_FINGER_C2H2_2"/>
    <property type="match status" value="1"/>
</dbReference>
<gene>
    <name evidence="11" type="ORF">HPP92_027272</name>
</gene>
<keyword evidence="4 9" id="KW-0863">Zinc-finger</keyword>